<gene>
    <name evidence="6" type="ORF">FNK824_LOCUS41306</name>
</gene>
<dbReference type="AlphaFoldDB" id="A0A820J4F2"/>
<evidence type="ECO:0000256" key="3">
    <source>
        <dbReference type="ARBA" id="ARBA00022679"/>
    </source>
</evidence>
<keyword evidence="4" id="KW-0548">Nucleotidyltransferase</keyword>
<keyword evidence="2" id="KW-0240">DNA-directed RNA polymerase</keyword>
<dbReference type="SUPFAM" id="SSF64484">
    <property type="entry name" value="beta and beta-prime subunits of DNA dependent RNA-polymerase"/>
    <property type="match status" value="1"/>
</dbReference>
<keyword evidence="3" id="KW-0808">Transferase</keyword>
<sequence length="74" mass="8457">GTPLTGLIQGHVVAGRTLTMRDRFFEKSDYQQLIISTILLYIQPFNEASLNLDSKSKLSMRNHGHQNQMQQILI</sequence>
<comment type="caution">
    <text evidence="6">The sequence shown here is derived from an EMBL/GenBank/DDBJ whole genome shotgun (WGS) entry which is preliminary data.</text>
</comment>
<evidence type="ECO:0000256" key="2">
    <source>
        <dbReference type="ARBA" id="ARBA00022478"/>
    </source>
</evidence>
<proteinExistence type="predicted"/>
<evidence type="ECO:0000256" key="4">
    <source>
        <dbReference type="ARBA" id="ARBA00022695"/>
    </source>
</evidence>
<organism evidence="6 7">
    <name type="scientific">Rotaria sordida</name>
    <dbReference type="NCBI Taxonomy" id="392033"/>
    <lineage>
        <taxon>Eukaryota</taxon>
        <taxon>Metazoa</taxon>
        <taxon>Spiralia</taxon>
        <taxon>Gnathifera</taxon>
        <taxon>Rotifera</taxon>
        <taxon>Eurotatoria</taxon>
        <taxon>Bdelloidea</taxon>
        <taxon>Philodinida</taxon>
        <taxon>Philodinidae</taxon>
        <taxon>Rotaria</taxon>
    </lineage>
</organism>
<evidence type="ECO:0000256" key="1">
    <source>
        <dbReference type="ARBA" id="ARBA00012418"/>
    </source>
</evidence>
<dbReference type="EMBL" id="CAJOBE010039016">
    <property type="protein sequence ID" value="CAF4319985.1"/>
    <property type="molecule type" value="Genomic_DNA"/>
</dbReference>
<dbReference type="InterPro" id="IPR042102">
    <property type="entry name" value="RNA_pol_Rpb1_3_sf"/>
</dbReference>
<accession>A0A820J4F2</accession>
<evidence type="ECO:0000256" key="5">
    <source>
        <dbReference type="ARBA" id="ARBA00023163"/>
    </source>
</evidence>
<dbReference type="Proteomes" id="UP000663874">
    <property type="component" value="Unassembled WGS sequence"/>
</dbReference>
<dbReference type="EC" id="2.7.7.6" evidence="1"/>
<reference evidence="6" key="1">
    <citation type="submission" date="2021-02" db="EMBL/GenBank/DDBJ databases">
        <authorList>
            <person name="Nowell W R."/>
        </authorList>
    </citation>
    <scope>NUCLEOTIDE SEQUENCE</scope>
</reference>
<dbReference type="GO" id="GO:0000428">
    <property type="term" value="C:DNA-directed RNA polymerase complex"/>
    <property type="evidence" value="ECO:0007669"/>
    <property type="project" value="UniProtKB-KW"/>
</dbReference>
<evidence type="ECO:0000313" key="6">
    <source>
        <dbReference type="EMBL" id="CAF4319985.1"/>
    </source>
</evidence>
<feature type="non-terminal residue" evidence="6">
    <location>
        <position position="1"/>
    </location>
</feature>
<protein>
    <recommendedName>
        <fullName evidence="1">DNA-directed RNA polymerase</fullName>
        <ecNumber evidence="1">2.7.7.6</ecNumber>
    </recommendedName>
</protein>
<name>A0A820J4F2_9BILA</name>
<evidence type="ECO:0000313" key="7">
    <source>
        <dbReference type="Proteomes" id="UP000663874"/>
    </source>
</evidence>
<dbReference type="GO" id="GO:0003899">
    <property type="term" value="F:DNA-directed RNA polymerase activity"/>
    <property type="evidence" value="ECO:0007669"/>
    <property type="project" value="UniProtKB-EC"/>
</dbReference>
<dbReference type="Gene3D" id="1.10.274.100">
    <property type="entry name" value="RNA polymerase Rpb1, domain 3"/>
    <property type="match status" value="1"/>
</dbReference>
<keyword evidence="5" id="KW-0804">Transcription</keyword>